<dbReference type="Proteomes" id="UP001195914">
    <property type="component" value="Unassembled WGS sequence"/>
</dbReference>
<feature type="domain" description="DUF7630" evidence="3">
    <location>
        <begin position="269"/>
        <end position="313"/>
    </location>
</feature>
<feature type="transmembrane region" description="Helical" evidence="1">
    <location>
        <begin position="573"/>
        <end position="596"/>
    </location>
</feature>
<comment type="caution">
    <text evidence="5">The sequence shown here is derived from an EMBL/GenBank/DDBJ whole genome shotgun (WGS) entry which is preliminary data.</text>
</comment>
<feature type="transmembrane region" description="Helical" evidence="1">
    <location>
        <begin position="421"/>
        <end position="447"/>
    </location>
</feature>
<evidence type="ECO:0000259" key="4">
    <source>
        <dbReference type="Pfam" id="PF24634"/>
    </source>
</evidence>
<dbReference type="Pfam" id="PF24634">
    <property type="entry name" value="DUF7631"/>
    <property type="match status" value="1"/>
</dbReference>
<name>A0AAD9LIS3_BABDI</name>
<dbReference type="InterPro" id="IPR009030">
    <property type="entry name" value="Growth_fac_rcpt_cys_sf"/>
</dbReference>
<dbReference type="Pfam" id="PF24633">
    <property type="entry name" value="DUF7630"/>
    <property type="match status" value="1"/>
</dbReference>
<evidence type="ECO:0000313" key="5">
    <source>
        <dbReference type="EMBL" id="KAK1937955.1"/>
    </source>
</evidence>
<feature type="transmembrane region" description="Helical" evidence="1">
    <location>
        <begin position="656"/>
        <end position="673"/>
    </location>
</feature>
<keyword evidence="6" id="KW-1185">Reference proteome</keyword>
<evidence type="ECO:0000259" key="2">
    <source>
        <dbReference type="Pfam" id="PF07699"/>
    </source>
</evidence>
<dbReference type="PANTHER" id="PTHR11319">
    <property type="entry name" value="G PROTEIN-COUPLED RECEPTOR-RELATED"/>
    <property type="match status" value="1"/>
</dbReference>
<dbReference type="Pfam" id="PF07699">
    <property type="entry name" value="Ephrin_rec_like"/>
    <property type="match status" value="1"/>
</dbReference>
<dbReference type="EMBL" id="JAHBMH010000032">
    <property type="protein sequence ID" value="KAK1937955.1"/>
    <property type="molecule type" value="Genomic_DNA"/>
</dbReference>
<feature type="transmembrane region" description="Helical" evidence="1">
    <location>
        <begin position="623"/>
        <end position="644"/>
    </location>
</feature>
<reference evidence="5" key="2">
    <citation type="submission" date="2021-05" db="EMBL/GenBank/DDBJ databases">
        <authorList>
            <person name="Pain A."/>
        </authorList>
    </citation>
    <scope>NUCLEOTIDE SEQUENCE</scope>
    <source>
        <strain evidence="5">1802A</strain>
    </source>
</reference>
<keyword evidence="1" id="KW-1133">Transmembrane helix</keyword>
<evidence type="ECO:0000259" key="3">
    <source>
        <dbReference type="Pfam" id="PF24633"/>
    </source>
</evidence>
<dbReference type="PANTHER" id="PTHR11319:SF35">
    <property type="entry name" value="OUTER MEMBRANE PROTEIN PMPC-RELATED"/>
    <property type="match status" value="1"/>
</dbReference>
<feature type="transmembrane region" description="Helical" evidence="1">
    <location>
        <begin position="354"/>
        <end position="374"/>
    </location>
</feature>
<dbReference type="SMART" id="SM01411">
    <property type="entry name" value="Ephrin_rec_like"/>
    <property type="match status" value="3"/>
</dbReference>
<feature type="transmembrane region" description="Helical" evidence="1">
    <location>
        <begin position="320"/>
        <end position="342"/>
    </location>
</feature>
<dbReference type="InterPro" id="IPR056047">
    <property type="entry name" value="CRMPA-like_DUF7630"/>
</dbReference>
<dbReference type="Gene3D" id="2.10.50.10">
    <property type="entry name" value="Tumor Necrosis Factor Receptor, subunit A, domain 2"/>
    <property type="match status" value="1"/>
</dbReference>
<keyword evidence="1" id="KW-0812">Transmembrane</keyword>
<feature type="non-terminal residue" evidence="5">
    <location>
        <position position="692"/>
    </location>
</feature>
<accession>A0AAD9LIS3</accession>
<reference evidence="5" key="1">
    <citation type="journal article" date="2014" name="Nucleic Acids Res.">
        <title>The evolutionary dynamics of variant antigen genes in Babesia reveal a history of genomic innovation underlying host-parasite interaction.</title>
        <authorList>
            <person name="Jackson A.P."/>
            <person name="Otto T.D."/>
            <person name="Darby A."/>
            <person name="Ramaprasad A."/>
            <person name="Xia D."/>
            <person name="Echaide I.E."/>
            <person name="Farber M."/>
            <person name="Gahlot S."/>
            <person name="Gamble J."/>
            <person name="Gupta D."/>
            <person name="Gupta Y."/>
            <person name="Jackson L."/>
            <person name="Malandrin L."/>
            <person name="Malas T.B."/>
            <person name="Moussa E."/>
            <person name="Nair M."/>
            <person name="Reid A.J."/>
            <person name="Sanders M."/>
            <person name="Sharma J."/>
            <person name="Tracey A."/>
            <person name="Quail M.A."/>
            <person name="Weir W."/>
            <person name="Wastling J.M."/>
            <person name="Hall N."/>
            <person name="Willadsen P."/>
            <person name="Lingelbach K."/>
            <person name="Shiels B."/>
            <person name="Tait A."/>
            <person name="Berriman M."/>
            <person name="Allred D.R."/>
            <person name="Pain A."/>
        </authorList>
    </citation>
    <scope>NUCLEOTIDE SEQUENCE</scope>
    <source>
        <strain evidence="5">1802A</strain>
    </source>
</reference>
<dbReference type="SUPFAM" id="SSF57184">
    <property type="entry name" value="Growth factor receptor domain"/>
    <property type="match status" value="1"/>
</dbReference>
<feature type="domain" description="DUF7631" evidence="4">
    <location>
        <begin position="208"/>
        <end position="252"/>
    </location>
</feature>
<evidence type="ECO:0000256" key="1">
    <source>
        <dbReference type="SAM" id="Phobius"/>
    </source>
</evidence>
<feature type="domain" description="Tyrosine-protein kinase ephrin type A/B receptor-like" evidence="2">
    <location>
        <begin position="27"/>
        <end position="74"/>
    </location>
</feature>
<dbReference type="InterPro" id="IPR011641">
    <property type="entry name" value="Tyr-kin_ephrin_A/B_rcpt-like"/>
</dbReference>
<keyword evidence="1" id="KW-0472">Membrane</keyword>
<proteinExistence type="predicted"/>
<evidence type="ECO:0000313" key="6">
    <source>
        <dbReference type="Proteomes" id="UP001195914"/>
    </source>
</evidence>
<dbReference type="AlphaFoldDB" id="A0AAD9LIS3"/>
<gene>
    <name evidence="5" type="ORF">X943_000655</name>
</gene>
<dbReference type="InterPro" id="IPR056048">
    <property type="entry name" value="CRMPA/B-like_DUF7631"/>
</dbReference>
<sequence length="692" mass="77763">MCRDENAVTKEPGATSPSECLCKPGYTYRPDGIGGCVQCPNNTYKSFISNESCTECEEHSSTNHRIGATSKEQCVCDPGYYFDNTCKACNYRDKYCPGGFILKAGLKDQADIYETGKPVGCPPNTEVPPGVDTADSVDSCKCAKGYAFVKTDDHTQKKCVPCAPGSYKSSVSDSSCNELCTQNATSLPGAQSPSQCFCQRGYYYLAGGICAPCVEGAKCDGDVVSMDRIKQSNGEIIVTDDDHVKPVPIEGYYLDKINKELRKPDDWGFIKCPIKGACLGDKGCSESMTAYLCAECKMGYTNNFRKGALCNKCPNTGMNILLTVAWYLGLLLVNIVMACLNVSAGFNRRSIHSVVIKIALNYGVCMSVLNVINFSELALPEELKSISLRWFKMMYRESKVYYMSIDCLLQQWFGMKHADSFFYTMLFIACLPVILLVVVTVLMWVILELFKIKRHAMTRSKLALLHQSRVQGMHYLSERLRDEYSNERLFLIFRYIPLPGETHWVRFKHFLEDMIPIYVTVLFSVHGNTTSQMLSLLDCTCIHLGQSVQSKYVLRPAMSIKCSLDPSQGYIPYLLLGLGGLIFWGFGIPFFSYLVLLMNRKNLYAPDVRMKYGFLHNGYQQDYWFWEAVVFTRKSLVLVIGSIVIVPSQNASGSRIWMALAVAVIFLVIQLIYKPFDERDYFVLGRLESHSM</sequence>
<protein>
    <submittedName>
        <fullName evidence="5">GCC2 and GCC3 domain containing protein</fullName>
    </submittedName>
</protein>
<organism evidence="5 6">
    <name type="scientific">Babesia divergens</name>
    <dbReference type="NCBI Taxonomy" id="32595"/>
    <lineage>
        <taxon>Eukaryota</taxon>
        <taxon>Sar</taxon>
        <taxon>Alveolata</taxon>
        <taxon>Apicomplexa</taxon>
        <taxon>Aconoidasida</taxon>
        <taxon>Piroplasmida</taxon>
        <taxon>Babesiidae</taxon>
        <taxon>Babesia</taxon>
    </lineage>
</organism>